<reference evidence="5" key="1">
    <citation type="submission" date="2015-06" db="UniProtKB">
        <authorList>
            <consortium name="EnsemblPlants"/>
        </authorList>
    </citation>
    <scope>IDENTIFICATION</scope>
</reference>
<comment type="similarity">
    <text evidence="1 4">Belongs to the universal ribosomal protein uL14 family.</text>
</comment>
<name>M8BTJ6_AEGTA</name>
<evidence type="ECO:0000256" key="3">
    <source>
        <dbReference type="ARBA" id="ARBA00023274"/>
    </source>
</evidence>
<dbReference type="PANTHER" id="PTHR11761">
    <property type="entry name" value="50S/60S RIBOSOMAL PROTEIN L14/L23"/>
    <property type="match status" value="1"/>
</dbReference>
<dbReference type="SMART" id="SM01374">
    <property type="entry name" value="Ribosomal_L14"/>
    <property type="match status" value="1"/>
</dbReference>
<protein>
    <submittedName>
        <fullName evidence="5">60S ribosomal protein L23</fullName>
    </submittedName>
</protein>
<dbReference type="GO" id="GO:0003735">
    <property type="term" value="F:structural constituent of ribosome"/>
    <property type="evidence" value="ECO:0007669"/>
    <property type="project" value="InterPro"/>
</dbReference>
<dbReference type="EnsemblPlants" id="EMT25143">
    <property type="protein sequence ID" value="EMT25143"/>
    <property type="gene ID" value="F775_23816"/>
</dbReference>
<keyword evidence="2 4" id="KW-0689">Ribosomal protein</keyword>
<keyword evidence="3 4" id="KW-0687">Ribonucleoprotein</keyword>
<dbReference type="Pfam" id="PF00238">
    <property type="entry name" value="Ribosomal_L14"/>
    <property type="match status" value="1"/>
</dbReference>
<evidence type="ECO:0000256" key="1">
    <source>
        <dbReference type="ARBA" id="ARBA00010745"/>
    </source>
</evidence>
<dbReference type="ExpressionAtlas" id="M8BTJ6">
    <property type="expression patterns" value="baseline"/>
</dbReference>
<dbReference type="GO" id="GO:0022625">
    <property type="term" value="C:cytosolic large ribosomal subunit"/>
    <property type="evidence" value="ECO:0007669"/>
    <property type="project" value="TreeGrafter"/>
</dbReference>
<sequence length="197" mass="21564">MADADSNSNPLLADFDFPPFDRVEPAHVCRGIRALLARLVLGIELQTELDAAVQYNATLNCANNTGAENLYIISVKVIKGRLNRLPSACVNDMVMANVKKGKPHLGKKVMPSVIVLEQLSGQSPVLSKGEFLKSDLVQVGMSIVVNIGGPNRNDIVLLQRAAGEWPEFEGVQAAQEEPQRHWMLCFGIHEHINLGMK</sequence>
<accession>M8BTJ6</accession>
<dbReference type="Gene3D" id="2.40.150.20">
    <property type="entry name" value="Ribosomal protein L14"/>
    <property type="match status" value="1"/>
</dbReference>
<evidence type="ECO:0000256" key="4">
    <source>
        <dbReference type="RuleBase" id="RU003949"/>
    </source>
</evidence>
<dbReference type="InterPro" id="IPR000218">
    <property type="entry name" value="Ribosomal_uL14"/>
</dbReference>
<dbReference type="GO" id="GO:0070180">
    <property type="term" value="F:large ribosomal subunit rRNA binding"/>
    <property type="evidence" value="ECO:0007669"/>
    <property type="project" value="TreeGrafter"/>
</dbReference>
<dbReference type="InterPro" id="IPR036853">
    <property type="entry name" value="Ribosomal_uL14_sf"/>
</dbReference>
<evidence type="ECO:0000256" key="2">
    <source>
        <dbReference type="ARBA" id="ARBA00022980"/>
    </source>
</evidence>
<proteinExistence type="inferred from homology"/>
<evidence type="ECO:0000313" key="5">
    <source>
        <dbReference type="EnsemblPlants" id="EMT25143"/>
    </source>
</evidence>
<dbReference type="AlphaFoldDB" id="M8BTJ6"/>
<dbReference type="SUPFAM" id="SSF50193">
    <property type="entry name" value="Ribosomal protein L14"/>
    <property type="match status" value="1"/>
</dbReference>
<dbReference type="PANTHER" id="PTHR11761:SF8">
    <property type="entry name" value="LARGE RIBOSOMAL SUBUNIT PROTEIN UL14"/>
    <property type="match status" value="1"/>
</dbReference>
<dbReference type="GO" id="GO:0006412">
    <property type="term" value="P:translation"/>
    <property type="evidence" value="ECO:0007669"/>
    <property type="project" value="InterPro"/>
</dbReference>
<organism evidence="5">
    <name type="scientific">Aegilops tauschii</name>
    <name type="common">Tausch's goatgrass</name>
    <name type="synonym">Aegilops squarrosa</name>
    <dbReference type="NCBI Taxonomy" id="37682"/>
    <lineage>
        <taxon>Eukaryota</taxon>
        <taxon>Viridiplantae</taxon>
        <taxon>Streptophyta</taxon>
        <taxon>Embryophyta</taxon>
        <taxon>Tracheophyta</taxon>
        <taxon>Spermatophyta</taxon>
        <taxon>Magnoliopsida</taxon>
        <taxon>Liliopsida</taxon>
        <taxon>Poales</taxon>
        <taxon>Poaceae</taxon>
        <taxon>BOP clade</taxon>
        <taxon>Pooideae</taxon>
        <taxon>Triticodae</taxon>
        <taxon>Triticeae</taxon>
        <taxon>Triticinae</taxon>
        <taxon>Aegilops</taxon>
    </lineage>
</organism>